<dbReference type="GO" id="GO:0006623">
    <property type="term" value="P:protein targeting to vacuole"/>
    <property type="evidence" value="ECO:0007669"/>
    <property type="project" value="TreeGrafter"/>
</dbReference>
<evidence type="ECO:0000256" key="3">
    <source>
        <dbReference type="SAM" id="MobiDB-lite"/>
    </source>
</evidence>
<keyword evidence="5" id="KW-1185">Reference proteome</keyword>
<evidence type="ECO:0000313" key="4">
    <source>
        <dbReference type="EMBL" id="KOO25445.1"/>
    </source>
</evidence>
<dbReference type="PANTHER" id="PTHR16166">
    <property type="entry name" value="VACUOLAR PROTEIN SORTING-ASSOCIATED PROTEIN VPS13"/>
    <property type="match status" value="1"/>
</dbReference>
<evidence type="ECO:0000256" key="2">
    <source>
        <dbReference type="SAM" id="Coils"/>
    </source>
</evidence>
<comment type="similarity">
    <text evidence="1">Belongs to the VPS13 family.</text>
</comment>
<gene>
    <name evidence="4" type="ORF">Ctob_010406</name>
</gene>
<name>A0A0M0JG91_9EUKA</name>
<feature type="coiled-coil region" evidence="2">
    <location>
        <begin position="927"/>
        <end position="964"/>
    </location>
</feature>
<reference evidence="5" key="1">
    <citation type="journal article" date="2015" name="PLoS Genet.">
        <title>Genome Sequence and Transcriptome Analyses of Chrysochromulina tobin: Metabolic Tools for Enhanced Algal Fitness in the Prominent Order Prymnesiales (Haptophyceae).</title>
        <authorList>
            <person name="Hovde B.T."/>
            <person name="Deodato C.R."/>
            <person name="Hunsperger H.M."/>
            <person name="Ryken S.A."/>
            <person name="Yost W."/>
            <person name="Jha R.K."/>
            <person name="Patterson J."/>
            <person name="Monnat R.J. Jr."/>
            <person name="Barlow S.B."/>
            <person name="Starkenburg S.R."/>
            <person name="Cattolico R.A."/>
        </authorList>
    </citation>
    <scope>NUCLEOTIDE SEQUENCE</scope>
    <source>
        <strain evidence="5">CCMP291</strain>
    </source>
</reference>
<feature type="compositionally biased region" description="Polar residues" evidence="3">
    <location>
        <begin position="964"/>
        <end position="978"/>
    </location>
</feature>
<proteinExistence type="inferred from homology"/>
<dbReference type="InterPro" id="IPR026847">
    <property type="entry name" value="VPS13"/>
</dbReference>
<dbReference type="OrthoDB" id="10671512at2759"/>
<evidence type="ECO:0000313" key="5">
    <source>
        <dbReference type="Proteomes" id="UP000037460"/>
    </source>
</evidence>
<feature type="region of interest" description="Disordered" evidence="3">
    <location>
        <begin position="513"/>
        <end position="538"/>
    </location>
</feature>
<dbReference type="PANTHER" id="PTHR16166:SF93">
    <property type="entry name" value="INTERMEMBRANE LIPID TRANSFER PROTEIN VPS13"/>
    <property type="match status" value="1"/>
</dbReference>
<keyword evidence="2" id="KW-0175">Coiled coil</keyword>
<evidence type="ECO:0000256" key="1">
    <source>
        <dbReference type="ARBA" id="ARBA00006545"/>
    </source>
</evidence>
<protein>
    <submittedName>
        <fullName evidence="4">Uncharacterized protein</fullName>
    </submittedName>
</protein>
<accession>A0A0M0JG91</accession>
<dbReference type="AlphaFoldDB" id="A0A0M0JG91"/>
<dbReference type="Proteomes" id="UP000037460">
    <property type="component" value="Unassembled WGS sequence"/>
</dbReference>
<feature type="region of interest" description="Disordered" evidence="3">
    <location>
        <begin position="964"/>
        <end position="985"/>
    </location>
</feature>
<sequence length="985" mass="107832">MAKENKGPMGLFSGVRKRALKSVSDFIDSQVTKQLKAFLEIGTDVKGEKCSDFVVDGAGDMSVENMFVQTSVANEALSKKGLPFRVAMVRADRIAIDIPWENLISGDWKLEVLGLTVLIYPLEREGWMYESLRKAKEASIEGALAALIKKIEALDQKKKKPSFIESIVRRLINQVNLTVTIRDIHIRIERKDGMRMGAPMFCAGLVLPSMSVATTKAGDGLVTEVKMGKAGVYVHHGSRSGVCMSAAAKVVGEAGALALGHKRIISSPSDVEKKAEAAAEQERQQAFFTDQNAMRDAMKQVAKAASHWEDSQWFFLFRPVGDATHCLSAAVKMDSSHKDDPSKFDYECPFQITSCHMGQLSLQATEMQLASLMSLTTHLSEYKLWASYQIMRQLMQLPQSGSIPPKSRWRAASRAVALSLNKAKVKTANMAEIMRTAKVYKKSYLEFLQSSGLSEKALRSAVKRLNARAALSEVGQVQLQTYEDLLPVDTLAWCRFVAQNAAIAVAKRKGNFARPSSARNPSSGDDDGDGGEDPIDETDDISRMQELDADALADPRLSEGPDHYVCRAVDVQIDGLKMQLLRSLDATEQVQQGLGYTAYTGGCGVELMVLNVAGVHARMRVVKAVGATTNVVVTSIIARAGPAGNGGHPTATPKPLILRFEDSMYGEAELDSMLGGPIESPGAIDAFLALRRDQLRGLFGRARNFAHRTLTSSGGDNPPASIENANCDRVPAIRAFTMKSSRVDVADEMAIQMGKVFVEYSPPFWVALEAFLRPIERVKWASQLGATERLRKKHGKMYRACDNLMREEWHTAQIKIMTPFLVLSDFLGLPSARHKMNVELSGFEFKLLSEKDDSTEELMKVDLPPMTITKSPRVGHPLPPVQKMQIKLLAPIGVESAMQTGAFARVLNINLNGAGPYTGFTRLGGTRDALNASVRALHAEIGALEAERERLVIKRNQLRSASANISEKVPDTSTSSCQPIGKPFT</sequence>
<dbReference type="GO" id="GO:0045053">
    <property type="term" value="P:protein retention in Golgi apparatus"/>
    <property type="evidence" value="ECO:0007669"/>
    <property type="project" value="TreeGrafter"/>
</dbReference>
<feature type="compositionally biased region" description="Acidic residues" evidence="3">
    <location>
        <begin position="524"/>
        <end position="538"/>
    </location>
</feature>
<comment type="caution">
    <text evidence="4">The sequence shown here is derived from an EMBL/GenBank/DDBJ whole genome shotgun (WGS) entry which is preliminary data.</text>
</comment>
<organism evidence="4 5">
    <name type="scientific">Chrysochromulina tobinii</name>
    <dbReference type="NCBI Taxonomy" id="1460289"/>
    <lineage>
        <taxon>Eukaryota</taxon>
        <taxon>Haptista</taxon>
        <taxon>Haptophyta</taxon>
        <taxon>Prymnesiophyceae</taxon>
        <taxon>Prymnesiales</taxon>
        <taxon>Chrysochromulinaceae</taxon>
        <taxon>Chrysochromulina</taxon>
    </lineage>
</organism>
<dbReference type="EMBL" id="JWZX01002973">
    <property type="protein sequence ID" value="KOO25445.1"/>
    <property type="molecule type" value="Genomic_DNA"/>
</dbReference>